<evidence type="ECO:0000313" key="2">
    <source>
        <dbReference type="EMBL" id="QPS04831.1"/>
    </source>
</evidence>
<evidence type="ECO:0000256" key="1">
    <source>
        <dbReference type="SAM" id="MobiDB-lite"/>
    </source>
</evidence>
<gene>
    <name evidence="2" type="ORF">I6G67_05050</name>
    <name evidence="3" type="ORF">NCTC10308_01748</name>
</gene>
<sequence length="54" mass="6435">MTGFAELKDQINKTTDLQEKELLQQQFEAMHRAADEESKLHEDLIRGEWSDWDE</sequence>
<proteinExistence type="predicted"/>
<evidence type="ECO:0000313" key="4">
    <source>
        <dbReference type="Proteomes" id="UP000254227"/>
    </source>
</evidence>
<dbReference type="RefSeq" id="WP_004695897.1">
    <property type="nucleotide sequence ID" value="NZ_BBTB01000032.1"/>
</dbReference>
<feature type="region of interest" description="Disordered" evidence="1">
    <location>
        <begin position="33"/>
        <end position="54"/>
    </location>
</feature>
<evidence type="ECO:0000313" key="3">
    <source>
        <dbReference type="EMBL" id="SUT95477.1"/>
    </source>
</evidence>
<reference evidence="2 5" key="2">
    <citation type="submission" date="2020-12" db="EMBL/GenBank/DDBJ databases">
        <title>FDA dAtabase for Regulatory Grade micrObial Sequences (FDA-ARGOS): Supporting development and validation of Infectious Disease Dx tests.</title>
        <authorList>
            <person name="Sproer C."/>
            <person name="Gronow S."/>
            <person name="Severitt S."/>
            <person name="Schroder I."/>
            <person name="Tallon L."/>
            <person name="Sadzewicz L."/>
            <person name="Zhao X."/>
            <person name="Boylan J."/>
            <person name="Ott S."/>
            <person name="Bowen H."/>
            <person name="Vavikolanu K."/>
            <person name="Mehta A."/>
            <person name="Aluvathingal J."/>
            <person name="Nadendla S."/>
            <person name="Lowell S."/>
            <person name="Myers T."/>
            <person name="Yan Y."/>
            <person name="Sichtig H."/>
        </authorList>
    </citation>
    <scope>NUCLEOTIDE SEQUENCE [LARGE SCALE GENOMIC DNA]</scope>
    <source>
        <strain evidence="2 5">FDAARGOS_910</strain>
    </source>
</reference>
<dbReference type="AlphaFoldDB" id="A0A380U4J2"/>
<name>A0A380U4J2_ACIJO</name>
<dbReference type="Proteomes" id="UP000595107">
    <property type="component" value="Chromosome"/>
</dbReference>
<protein>
    <submittedName>
        <fullName evidence="3">Uncharacterized protein</fullName>
    </submittedName>
</protein>
<dbReference type="Proteomes" id="UP000254227">
    <property type="component" value="Unassembled WGS sequence"/>
</dbReference>
<organism evidence="3 4">
    <name type="scientific">Acinetobacter johnsonii</name>
    <dbReference type="NCBI Taxonomy" id="40214"/>
    <lineage>
        <taxon>Bacteria</taxon>
        <taxon>Pseudomonadati</taxon>
        <taxon>Pseudomonadota</taxon>
        <taxon>Gammaproteobacteria</taxon>
        <taxon>Moraxellales</taxon>
        <taxon>Moraxellaceae</taxon>
        <taxon>Acinetobacter</taxon>
    </lineage>
</organism>
<reference evidence="3 4" key="1">
    <citation type="submission" date="2018-06" db="EMBL/GenBank/DDBJ databases">
        <authorList>
            <consortium name="Pathogen Informatics"/>
            <person name="Doyle S."/>
        </authorList>
    </citation>
    <scope>NUCLEOTIDE SEQUENCE [LARGE SCALE GENOMIC DNA]</scope>
    <source>
        <strain evidence="3 4">NCTC10308</strain>
    </source>
</reference>
<dbReference type="EMBL" id="UFRV01000006">
    <property type="protein sequence ID" value="SUT95477.1"/>
    <property type="molecule type" value="Genomic_DNA"/>
</dbReference>
<evidence type="ECO:0000313" key="5">
    <source>
        <dbReference type="Proteomes" id="UP000595107"/>
    </source>
</evidence>
<accession>A0A380U4J2</accession>
<dbReference type="EMBL" id="CP065666">
    <property type="protein sequence ID" value="QPS04831.1"/>
    <property type="molecule type" value="Genomic_DNA"/>
</dbReference>